<keyword evidence="3" id="KW-1185">Reference proteome</keyword>
<protein>
    <submittedName>
        <fullName evidence="4">G_PROTEIN_RECEP_F2_4 domain-containing protein</fullName>
    </submittedName>
</protein>
<accession>A0A0R3Q6A4</accession>
<dbReference type="Proteomes" id="UP000280834">
    <property type="component" value="Unassembled WGS sequence"/>
</dbReference>
<feature type="transmembrane region" description="Helical" evidence="1">
    <location>
        <begin position="46"/>
        <end position="66"/>
    </location>
</feature>
<dbReference type="PANTHER" id="PTHR36944:SF2">
    <property type="entry name" value="CPG4 DOMAIN-CONTAINING PROTEIN"/>
    <property type="match status" value="1"/>
</dbReference>
<proteinExistence type="predicted"/>
<name>A0A0R3Q6A4_9BILA</name>
<dbReference type="PANTHER" id="PTHR36944">
    <property type="entry name" value="PROTEIN CBG02791-RELATED"/>
    <property type="match status" value="1"/>
</dbReference>
<organism evidence="4">
    <name type="scientific">Brugia timori</name>
    <dbReference type="NCBI Taxonomy" id="42155"/>
    <lineage>
        <taxon>Eukaryota</taxon>
        <taxon>Metazoa</taxon>
        <taxon>Ecdysozoa</taxon>
        <taxon>Nematoda</taxon>
        <taxon>Chromadorea</taxon>
        <taxon>Rhabditida</taxon>
        <taxon>Spirurina</taxon>
        <taxon>Spiruromorpha</taxon>
        <taxon>Filarioidea</taxon>
        <taxon>Onchocercidae</taxon>
        <taxon>Brugia</taxon>
    </lineage>
</organism>
<feature type="transmembrane region" description="Helical" evidence="1">
    <location>
        <begin position="6"/>
        <end position="34"/>
    </location>
</feature>
<keyword evidence="1" id="KW-0472">Membrane</keyword>
<reference evidence="4" key="1">
    <citation type="submission" date="2017-02" db="UniProtKB">
        <authorList>
            <consortium name="WormBaseParasite"/>
        </authorList>
    </citation>
    <scope>IDENTIFICATION</scope>
</reference>
<dbReference type="WBParaSite" id="BTMF_0000185501-mRNA-1">
    <property type="protein sequence ID" value="BTMF_0000185501-mRNA-1"/>
    <property type="gene ID" value="BTMF_0000185501"/>
</dbReference>
<dbReference type="EMBL" id="UZAG01000821">
    <property type="protein sequence ID" value="VDO09636.1"/>
    <property type="molecule type" value="Genomic_DNA"/>
</dbReference>
<reference evidence="2 3" key="2">
    <citation type="submission" date="2018-11" db="EMBL/GenBank/DDBJ databases">
        <authorList>
            <consortium name="Pathogen Informatics"/>
        </authorList>
    </citation>
    <scope>NUCLEOTIDE SEQUENCE [LARGE SCALE GENOMIC DNA]</scope>
</reference>
<gene>
    <name evidence="2" type="ORF">BTMF_LOCUS1186</name>
</gene>
<sequence length="324" mass="38134">MVNIALMMIIISSPICTLPFSRFLLIITVIIGRFKLSNQFRWKRDFMYVSEVIIFFNYISLMWYNLRIFNLQDCNDEWKSVFEHEFNLSTTDFYDFPLHPAVLDRAGFVTYCNISEQRTQCYINECNDQANEWAISTCGNRKRSRQECPNFRFNFEVLEGYIYEKFQTAVRVFSPSNFLCRFKKHHFLEARSCLEKTEPLTFLKCDQTCHLEALKNIENRERAFPGKVFTKKETSKYERELGLLCSFQSCYLQCEELIVKGSCERKEADSALALISQYVTWHASDIYDWHILSDSLDHFPSSCQRLVLTLSNADPVVRIISGFS</sequence>
<dbReference type="AlphaFoldDB" id="A0A0R3Q6A4"/>
<keyword evidence="1" id="KW-1133">Transmembrane helix</keyword>
<dbReference type="STRING" id="42155.A0A0R3Q6A4"/>
<evidence type="ECO:0000256" key="1">
    <source>
        <dbReference type="SAM" id="Phobius"/>
    </source>
</evidence>
<evidence type="ECO:0000313" key="3">
    <source>
        <dbReference type="Proteomes" id="UP000280834"/>
    </source>
</evidence>
<keyword evidence="1" id="KW-0812">Transmembrane</keyword>
<evidence type="ECO:0000313" key="4">
    <source>
        <dbReference type="WBParaSite" id="BTMF_0000185501-mRNA-1"/>
    </source>
</evidence>
<evidence type="ECO:0000313" key="2">
    <source>
        <dbReference type="EMBL" id="VDO09636.1"/>
    </source>
</evidence>